<evidence type="ECO:0000256" key="1">
    <source>
        <dbReference type="SAM" id="Phobius"/>
    </source>
</evidence>
<comment type="caution">
    <text evidence="2">The sequence shown here is derived from an EMBL/GenBank/DDBJ whole genome shotgun (WGS) entry which is preliminary data.</text>
</comment>
<dbReference type="AlphaFoldDB" id="A0A4U5M5B7"/>
<dbReference type="Proteomes" id="UP000298663">
    <property type="component" value="Unassembled WGS sequence"/>
</dbReference>
<evidence type="ECO:0000313" key="2">
    <source>
        <dbReference type="EMBL" id="TKR64048.1"/>
    </source>
</evidence>
<gene>
    <name evidence="2" type="ORF">L596_024644</name>
</gene>
<dbReference type="EMBL" id="AZBU02000009">
    <property type="protein sequence ID" value="TKR64048.1"/>
    <property type="molecule type" value="Genomic_DNA"/>
</dbReference>
<feature type="transmembrane region" description="Helical" evidence="1">
    <location>
        <begin position="12"/>
        <end position="37"/>
    </location>
</feature>
<reference evidence="2 3" key="2">
    <citation type="journal article" date="2019" name="G3 (Bethesda)">
        <title>Hybrid Assembly of the Genome of the Entomopathogenic Nematode Steinernema carpocapsae Identifies the X-Chromosome.</title>
        <authorList>
            <person name="Serra L."/>
            <person name="Macchietto M."/>
            <person name="Macias-Munoz A."/>
            <person name="McGill C.J."/>
            <person name="Rodriguez I.M."/>
            <person name="Rodriguez B."/>
            <person name="Murad R."/>
            <person name="Mortazavi A."/>
        </authorList>
    </citation>
    <scope>NUCLEOTIDE SEQUENCE [LARGE SCALE GENOMIC DNA]</scope>
    <source>
        <strain evidence="2 3">ALL</strain>
    </source>
</reference>
<accession>A0A4U5M5B7</accession>
<proteinExistence type="predicted"/>
<dbReference type="OrthoDB" id="5822058at2759"/>
<reference evidence="2 3" key="1">
    <citation type="journal article" date="2015" name="Genome Biol.">
        <title>Comparative genomics of Steinernema reveals deeply conserved gene regulatory networks.</title>
        <authorList>
            <person name="Dillman A.R."/>
            <person name="Macchietto M."/>
            <person name="Porter C.F."/>
            <person name="Rogers A."/>
            <person name="Williams B."/>
            <person name="Antoshechkin I."/>
            <person name="Lee M.M."/>
            <person name="Goodwin Z."/>
            <person name="Lu X."/>
            <person name="Lewis E.E."/>
            <person name="Goodrich-Blair H."/>
            <person name="Stock S.P."/>
            <person name="Adams B.J."/>
            <person name="Sternberg P.W."/>
            <person name="Mortazavi A."/>
        </authorList>
    </citation>
    <scope>NUCLEOTIDE SEQUENCE [LARGE SCALE GENOMIC DNA]</scope>
    <source>
        <strain evidence="2 3">ALL</strain>
    </source>
</reference>
<keyword evidence="1" id="KW-0812">Transmembrane</keyword>
<keyword evidence="1" id="KW-1133">Transmembrane helix</keyword>
<protein>
    <submittedName>
        <fullName evidence="2">Uncharacterized protein</fullName>
    </submittedName>
</protein>
<sequence length="122" mass="13536">MVQILDWDVPENLILAVGLCIYLLVVLIAAVICCAICPEKFFQTGEDEIGIVGQATPEAGKLLDLTCFYNCCPCGDFSLRYYLKKLFPSNIQGLRRLLHCECIRPAVQGSTPYKVDLICCTV</sequence>
<evidence type="ECO:0000313" key="3">
    <source>
        <dbReference type="Proteomes" id="UP000298663"/>
    </source>
</evidence>
<keyword evidence="3" id="KW-1185">Reference proteome</keyword>
<keyword evidence="1" id="KW-0472">Membrane</keyword>
<organism evidence="2 3">
    <name type="scientific">Steinernema carpocapsae</name>
    <name type="common">Entomopathogenic nematode</name>
    <dbReference type="NCBI Taxonomy" id="34508"/>
    <lineage>
        <taxon>Eukaryota</taxon>
        <taxon>Metazoa</taxon>
        <taxon>Ecdysozoa</taxon>
        <taxon>Nematoda</taxon>
        <taxon>Chromadorea</taxon>
        <taxon>Rhabditida</taxon>
        <taxon>Tylenchina</taxon>
        <taxon>Panagrolaimomorpha</taxon>
        <taxon>Strongyloidoidea</taxon>
        <taxon>Steinernematidae</taxon>
        <taxon>Steinernema</taxon>
    </lineage>
</organism>
<name>A0A4U5M5B7_STECR</name>